<dbReference type="GO" id="GO:0003729">
    <property type="term" value="F:mRNA binding"/>
    <property type="evidence" value="ECO:0007669"/>
    <property type="project" value="TreeGrafter"/>
</dbReference>
<dbReference type="InterPro" id="IPR001313">
    <property type="entry name" value="Pumilio_RNA-bd_rpt"/>
</dbReference>
<dbReference type="VEuPathDB" id="TriTrypDB:Tbg972.3.2470"/>
<dbReference type="GeneID" id="23859027"/>
<feature type="compositionally biased region" description="Polar residues" evidence="2">
    <location>
        <begin position="539"/>
        <end position="548"/>
    </location>
</feature>
<dbReference type="PANTHER" id="PTHR13389">
    <property type="entry name" value="PUMILIO HOMOLOG 3"/>
    <property type="match status" value="1"/>
</dbReference>
<reference evidence="5" key="1">
    <citation type="journal article" date="2010" name="PLoS Negl. Trop. Dis.">
        <title>The genome sequence of Trypanosoma brucei gambiense, causative agent of chronic human african trypanosomiasis.</title>
        <authorList>
            <person name="Jackson A.P."/>
            <person name="Sanders M."/>
            <person name="Berry A."/>
            <person name="McQuillan J."/>
            <person name="Aslett M.A."/>
            <person name="Quail M.A."/>
            <person name="Chukualim B."/>
            <person name="Capewell P."/>
            <person name="MacLeod A."/>
            <person name="Melville S.E."/>
            <person name="Gibson W."/>
            <person name="Barry J.D."/>
            <person name="Berriman M."/>
            <person name="Hertz-Fowler C."/>
        </authorList>
    </citation>
    <scope>NUCLEOTIDE SEQUENCE [LARGE SCALE GENOMIC DNA]</scope>
    <source>
        <strain evidence="5">MHOM/CI/86/DAL972</strain>
    </source>
</reference>
<sequence length="608" mass="69566">MGKTNTKKQEARIARLRSLPKSERLVKIARIKKREGRILDSAEKHALKMSSEYGEIIRLWEVLRTSEGQSKEEEEKEKQKEEQKKRGKNKKGEDSTDDVKQQKLSRYKHKYPTVDKLLKKIEPKFDTYVRTPRTSRVIQSMIKYGSTEQLGKIVGLISSGYANYATDAYGHFVVVALLRHAPHDLFDKILSLTIPAVPTLISHRFGIEVIHSAYSSNLCTATNRNLLILAVFKDNIALMKRWKGYPILEDVLAQEVEQRKRLLPKLFELCEKLVSQKSAVDFPFVQRLAAAFIRNGTKHEVSELCDTLRPHLAVLCTIREGAPLASLAFSLTEPKKRKVILRAFSENLGVLVVSKYSAPVIARLFDIVYDVQLLCKYVVNDVVSHITQLINSPFGHQILLHLLTPHDERKTKFLLPNWFQHNLYSVENTRWNRHTWLTHEYKEEEVELCSKDAEQTHLAVLPTLIKKFLEVLSNSEVASKLNKHYVGLIAREVLHVHEKEPAYRKALKLSANDVQVLERLSLSRGKKEPRHEEGGNSVGKITSEVQNKTKGRRLERPQMQKPAETPRVVKKMMKSSGVEGSRKEGTKVETVSHAVSTLKKKKKVLPKK</sequence>
<dbReference type="Gene3D" id="1.25.10.10">
    <property type="entry name" value="Leucine-rich Repeat Variant"/>
    <property type="match status" value="2"/>
</dbReference>
<feature type="compositionally biased region" description="Basic and acidic residues" evidence="2">
    <location>
        <begin position="525"/>
        <end position="534"/>
    </location>
</feature>
<feature type="region of interest" description="Disordered" evidence="2">
    <location>
        <begin position="67"/>
        <end position="105"/>
    </location>
</feature>
<dbReference type="InterPro" id="IPR016024">
    <property type="entry name" value="ARM-type_fold"/>
</dbReference>
<dbReference type="GO" id="GO:0006417">
    <property type="term" value="P:regulation of translation"/>
    <property type="evidence" value="ECO:0007669"/>
    <property type="project" value="TreeGrafter"/>
</dbReference>
<dbReference type="EMBL" id="FN554966">
    <property type="protein sequence ID" value="CBH09909.1"/>
    <property type="molecule type" value="Genomic_DNA"/>
</dbReference>
<protein>
    <recommendedName>
        <fullName evidence="3">PUM-HD domain-containing protein</fullName>
    </recommendedName>
</protein>
<gene>
    <name evidence="4" type="ORF">TbgDal_III2470</name>
</gene>
<keyword evidence="1" id="KW-0677">Repeat</keyword>
<evidence type="ECO:0000313" key="5">
    <source>
        <dbReference type="Proteomes" id="UP000002316"/>
    </source>
</evidence>
<organism evidence="4 5">
    <name type="scientific">Trypanosoma brucei gambiense (strain MHOM/CI/86/DAL972)</name>
    <dbReference type="NCBI Taxonomy" id="679716"/>
    <lineage>
        <taxon>Eukaryota</taxon>
        <taxon>Discoba</taxon>
        <taxon>Euglenozoa</taxon>
        <taxon>Kinetoplastea</taxon>
        <taxon>Metakinetoplastina</taxon>
        <taxon>Trypanosomatida</taxon>
        <taxon>Trypanosomatidae</taxon>
        <taxon>Trypanosoma</taxon>
    </lineage>
</organism>
<dbReference type="OrthoDB" id="497380at2759"/>
<evidence type="ECO:0000313" key="4">
    <source>
        <dbReference type="EMBL" id="CBH09909.1"/>
    </source>
</evidence>
<dbReference type="InterPro" id="IPR011989">
    <property type="entry name" value="ARM-like"/>
</dbReference>
<name>C9ZKE5_TRYB9</name>
<dbReference type="AlphaFoldDB" id="C9ZKE5"/>
<feature type="compositionally biased region" description="Basic residues" evidence="2">
    <location>
        <begin position="598"/>
        <end position="608"/>
    </location>
</feature>
<dbReference type="InterPro" id="IPR033133">
    <property type="entry name" value="PUM-HD"/>
</dbReference>
<feature type="domain" description="PUM-HD" evidence="3">
    <location>
        <begin position="95"/>
        <end position="443"/>
    </location>
</feature>
<dbReference type="SMART" id="SM00025">
    <property type="entry name" value="Pumilio"/>
    <property type="match status" value="4"/>
</dbReference>
<dbReference type="KEGG" id="tbg:TbgDal_III2470"/>
<proteinExistence type="predicted"/>
<evidence type="ECO:0000256" key="2">
    <source>
        <dbReference type="SAM" id="MobiDB-lite"/>
    </source>
</evidence>
<dbReference type="PANTHER" id="PTHR13389:SF0">
    <property type="entry name" value="PUMILIO HOMOLOG 3"/>
    <property type="match status" value="1"/>
</dbReference>
<evidence type="ECO:0000259" key="3">
    <source>
        <dbReference type="PROSITE" id="PS50303"/>
    </source>
</evidence>
<accession>C9ZKE5</accession>
<dbReference type="GO" id="GO:0005730">
    <property type="term" value="C:nucleolus"/>
    <property type="evidence" value="ECO:0007669"/>
    <property type="project" value="TreeGrafter"/>
</dbReference>
<dbReference type="RefSeq" id="XP_011772202.1">
    <property type="nucleotide sequence ID" value="XM_011773900.1"/>
</dbReference>
<evidence type="ECO:0000256" key="1">
    <source>
        <dbReference type="ARBA" id="ARBA00022737"/>
    </source>
</evidence>
<dbReference type="FunFam" id="1.25.10.10:FF:001266">
    <property type="entry name" value="Pumilio/PUF RNA binding protein 8, putative"/>
    <property type="match status" value="1"/>
</dbReference>
<feature type="compositionally biased region" description="Basic and acidic residues" evidence="2">
    <location>
        <begin position="69"/>
        <end position="101"/>
    </location>
</feature>
<dbReference type="InterPro" id="IPR040059">
    <property type="entry name" value="PUM3"/>
</dbReference>
<feature type="region of interest" description="Disordered" evidence="2">
    <location>
        <begin position="521"/>
        <end position="608"/>
    </location>
</feature>
<dbReference type="PROSITE" id="PS50303">
    <property type="entry name" value="PUM_HD"/>
    <property type="match status" value="1"/>
</dbReference>
<dbReference type="Proteomes" id="UP000002316">
    <property type="component" value="Chromosome 3"/>
</dbReference>
<dbReference type="SUPFAM" id="SSF48371">
    <property type="entry name" value="ARM repeat"/>
    <property type="match status" value="1"/>
</dbReference>